<dbReference type="AlphaFoldDB" id="A0A372GLG6"/>
<protein>
    <submittedName>
        <fullName evidence="1">Uncharacterized protein</fullName>
    </submittedName>
</protein>
<accession>A0A372GLG6</accession>
<comment type="caution">
    <text evidence="1">The sequence shown here is derived from an EMBL/GenBank/DDBJ whole genome shotgun (WGS) entry which is preliminary data.</text>
</comment>
<sequence length="187" mass="20659">MNLRESLASAGLALVNQCVDPSGLIPPVVTSQAPCVPPEDGRIDFEVDKQDSQALKKANAGWYCLSLEACLFTEVDRRFLVGLLSSSEDAPSEWFCVELQSVWDIMGNGAACLLGSDFCRPEFRMLSLDGQVLSCGSTWESVISCFTIPTPHRSSVLRRFAAAVAIDEYHHPTERIAARHWLDENPW</sequence>
<proteinExistence type="predicted"/>
<name>A0A372GLG6_9ACTN</name>
<evidence type="ECO:0000313" key="1">
    <source>
        <dbReference type="EMBL" id="RFS86236.1"/>
    </source>
</evidence>
<keyword evidence="2" id="KW-1185">Reference proteome</keyword>
<organism evidence="1 2">
    <name type="scientific">Actinomadura spongiicola</name>
    <dbReference type="NCBI Taxonomy" id="2303421"/>
    <lineage>
        <taxon>Bacteria</taxon>
        <taxon>Bacillati</taxon>
        <taxon>Actinomycetota</taxon>
        <taxon>Actinomycetes</taxon>
        <taxon>Streptosporangiales</taxon>
        <taxon>Thermomonosporaceae</taxon>
        <taxon>Actinomadura</taxon>
    </lineage>
</organism>
<dbReference type="EMBL" id="QVNQ01000002">
    <property type="protein sequence ID" value="RFS86236.1"/>
    <property type="molecule type" value="Genomic_DNA"/>
</dbReference>
<reference evidence="1 2" key="1">
    <citation type="submission" date="2018-08" db="EMBL/GenBank/DDBJ databases">
        <title>Actinomadura spongicola sp. nov., isolated from marine sponge Leucetta chagosensis.</title>
        <authorList>
            <person name="Li L."/>
            <person name="Lin H.W."/>
        </authorList>
    </citation>
    <scope>NUCLEOTIDE SEQUENCE [LARGE SCALE GENOMIC DNA]</scope>
    <source>
        <strain evidence="1 2">LHW52907</strain>
    </source>
</reference>
<dbReference type="Proteomes" id="UP000262882">
    <property type="component" value="Unassembled WGS sequence"/>
</dbReference>
<gene>
    <name evidence="1" type="ORF">D0T12_06370</name>
</gene>
<evidence type="ECO:0000313" key="2">
    <source>
        <dbReference type="Proteomes" id="UP000262882"/>
    </source>
</evidence>